<dbReference type="SUPFAM" id="SSF56436">
    <property type="entry name" value="C-type lectin-like"/>
    <property type="match status" value="1"/>
</dbReference>
<dbReference type="Proteomes" id="UP000320839">
    <property type="component" value="Chromosome"/>
</dbReference>
<accession>A0A518FGZ7</accession>
<name>A0A518FGZ7_9PLAN</name>
<organism evidence="1 2">
    <name type="scientific">Gimesia panareensis</name>
    <dbReference type="NCBI Taxonomy" id="2527978"/>
    <lineage>
        <taxon>Bacteria</taxon>
        <taxon>Pseudomonadati</taxon>
        <taxon>Planctomycetota</taxon>
        <taxon>Planctomycetia</taxon>
        <taxon>Planctomycetales</taxon>
        <taxon>Planctomycetaceae</taxon>
        <taxon>Gimesia</taxon>
    </lineage>
</organism>
<evidence type="ECO:0000313" key="1">
    <source>
        <dbReference type="EMBL" id="QDV15614.1"/>
    </source>
</evidence>
<proteinExistence type="predicted"/>
<protein>
    <submittedName>
        <fullName evidence="1">Uncharacterized protein</fullName>
    </submittedName>
</protein>
<dbReference type="InterPro" id="IPR016187">
    <property type="entry name" value="CTDL_fold"/>
</dbReference>
<dbReference type="RefSeq" id="WP_145453699.1">
    <property type="nucleotide sequence ID" value="NZ_CP036317.1"/>
</dbReference>
<dbReference type="EMBL" id="CP036317">
    <property type="protein sequence ID" value="QDV15614.1"/>
    <property type="molecule type" value="Genomic_DNA"/>
</dbReference>
<gene>
    <name evidence="1" type="ORF">Pan153_02300</name>
</gene>
<evidence type="ECO:0000313" key="2">
    <source>
        <dbReference type="Proteomes" id="UP000320839"/>
    </source>
</evidence>
<reference evidence="1 2" key="1">
    <citation type="submission" date="2019-02" db="EMBL/GenBank/DDBJ databases">
        <title>Deep-cultivation of Planctomycetes and their phenomic and genomic characterization uncovers novel biology.</title>
        <authorList>
            <person name="Wiegand S."/>
            <person name="Jogler M."/>
            <person name="Boedeker C."/>
            <person name="Pinto D."/>
            <person name="Vollmers J."/>
            <person name="Rivas-Marin E."/>
            <person name="Kohn T."/>
            <person name="Peeters S.H."/>
            <person name="Heuer A."/>
            <person name="Rast P."/>
            <person name="Oberbeckmann S."/>
            <person name="Bunk B."/>
            <person name="Jeske O."/>
            <person name="Meyerdierks A."/>
            <person name="Storesund J.E."/>
            <person name="Kallscheuer N."/>
            <person name="Luecker S."/>
            <person name="Lage O.M."/>
            <person name="Pohl T."/>
            <person name="Merkel B.J."/>
            <person name="Hornburger P."/>
            <person name="Mueller R.-W."/>
            <person name="Bruemmer F."/>
            <person name="Labrenz M."/>
            <person name="Spormann A.M."/>
            <person name="Op den Camp H."/>
            <person name="Overmann J."/>
            <person name="Amann R."/>
            <person name="Jetten M.S.M."/>
            <person name="Mascher T."/>
            <person name="Medema M.H."/>
            <person name="Devos D.P."/>
            <person name="Kaster A.-K."/>
            <person name="Ovreas L."/>
            <person name="Rohde M."/>
            <person name="Galperin M.Y."/>
            <person name="Jogler C."/>
        </authorList>
    </citation>
    <scope>NUCLEOTIDE SEQUENCE [LARGE SCALE GENOMIC DNA]</scope>
    <source>
        <strain evidence="1 2">Pan153</strain>
    </source>
</reference>
<sequence length="264" mass="30326">MLDVAYEQYLKQPHATKVCHAFVEALRDANLHVESDCLFRWLKGEIQSEREFIGPLPPITPRVGDHWFDTVAMNQAVYLFDEETENHFWLSTSPVKTWQYSGFLRTAAWKVIDDPFLTVNDVLKSSRIDPLRLTDPVTHLYHAEASAYAQWFHKILCTEFDLIRGLSLKRCDLPANLRESALRLWDLMSPAGDEENSRGVIRISDSPLELQIEALGEWETHSDIGLLTSAAGDSPMTPDEYGTRTEFVIFKNLLDRNQFERPSN</sequence>
<dbReference type="AlphaFoldDB" id="A0A518FGZ7"/>